<name>A0AAN5CTN4_9BILA</name>
<evidence type="ECO:0000313" key="1">
    <source>
        <dbReference type="EMBL" id="GMR50372.1"/>
    </source>
</evidence>
<reference evidence="2" key="1">
    <citation type="submission" date="2022-10" db="EMBL/GenBank/DDBJ databases">
        <title>Genome assembly of Pristionchus species.</title>
        <authorList>
            <person name="Yoshida K."/>
            <person name="Sommer R.J."/>
        </authorList>
    </citation>
    <scope>NUCLEOTIDE SEQUENCE [LARGE SCALE GENOMIC DNA]</scope>
    <source>
        <strain evidence="2">RS5460</strain>
    </source>
</reference>
<gene>
    <name evidence="1" type="ORF">PMAYCL1PPCAC_20567</name>
</gene>
<protein>
    <submittedName>
        <fullName evidence="1">Uncharacterized protein</fullName>
    </submittedName>
</protein>
<feature type="non-terminal residue" evidence="1">
    <location>
        <position position="1"/>
    </location>
</feature>
<proteinExistence type="predicted"/>
<dbReference type="EMBL" id="BTRK01000004">
    <property type="protein sequence ID" value="GMR50372.1"/>
    <property type="molecule type" value="Genomic_DNA"/>
</dbReference>
<comment type="caution">
    <text evidence="1">The sequence shown here is derived from an EMBL/GenBank/DDBJ whole genome shotgun (WGS) entry which is preliminary data.</text>
</comment>
<accession>A0AAN5CTN4</accession>
<feature type="non-terminal residue" evidence="1">
    <location>
        <position position="84"/>
    </location>
</feature>
<dbReference type="Proteomes" id="UP001328107">
    <property type="component" value="Unassembled WGS sequence"/>
</dbReference>
<evidence type="ECO:0000313" key="2">
    <source>
        <dbReference type="Proteomes" id="UP001328107"/>
    </source>
</evidence>
<organism evidence="1 2">
    <name type="scientific">Pristionchus mayeri</name>
    <dbReference type="NCBI Taxonomy" id="1317129"/>
    <lineage>
        <taxon>Eukaryota</taxon>
        <taxon>Metazoa</taxon>
        <taxon>Ecdysozoa</taxon>
        <taxon>Nematoda</taxon>
        <taxon>Chromadorea</taxon>
        <taxon>Rhabditida</taxon>
        <taxon>Rhabditina</taxon>
        <taxon>Diplogasteromorpha</taxon>
        <taxon>Diplogasteroidea</taxon>
        <taxon>Neodiplogasteridae</taxon>
        <taxon>Pristionchus</taxon>
    </lineage>
</organism>
<dbReference type="AlphaFoldDB" id="A0AAN5CTN4"/>
<sequence length="84" mass="9496">LIFDYSQKWESTQFREAQPEYDAKGSGLSWHEVYANISGKIVIHPMNHLMGDEDQDATAVVGIAHHTLAQLEIMGIHLLPLFFS</sequence>
<keyword evidence="2" id="KW-1185">Reference proteome</keyword>